<comment type="subcellular location">
    <subcellularLocation>
        <location evidence="9">Cytoplasm</location>
    </subcellularLocation>
</comment>
<dbReference type="PANTHER" id="PTHR20863">
    <property type="entry name" value="ACYL CARRIER PROTEIN"/>
    <property type="match status" value="1"/>
</dbReference>
<dbReference type="InterPro" id="IPR036736">
    <property type="entry name" value="ACP-like_sf"/>
</dbReference>
<dbReference type="GeneID" id="93077021"/>
<evidence type="ECO:0000256" key="4">
    <source>
        <dbReference type="ARBA" id="ARBA00022553"/>
    </source>
</evidence>
<evidence type="ECO:0000256" key="10">
    <source>
        <dbReference type="NCBIfam" id="TIGR00517"/>
    </source>
</evidence>
<comment type="similarity">
    <text evidence="9">Belongs to the acyl carrier protein (ACP) family.</text>
</comment>
<organism evidence="13 14">
    <name type="scientific">Candidatus Liberibacter asiaticus str. gxpsy</name>
    <dbReference type="NCBI Taxonomy" id="1174529"/>
    <lineage>
        <taxon>Bacteria</taxon>
        <taxon>Pseudomonadati</taxon>
        <taxon>Pseudomonadota</taxon>
        <taxon>Alphaproteobacteria</taxon>
        <taxon>Hyphomicrobiales</taxon>
        <taxon>Rhizobiaceae</taxon>
        <taxon>Liberibacter</taxon>
    </lineage>
</organism>
<feature type="modified residue" description="O-(pantetheine 4'-phosphoryl)serine" evidence="9">
    <location>
        <position position="42"/>
    </location>
</feature>
<keyword evidence="2 9" id="KW-0963">Cytoplasm</keyword>
<evidence type="ECO:0000256" key="11">
    <source>
        <dbReference type="RuleBase" id="RU003545"/>
    </source>
</evidence>
<proteinExistence type="inferred from homology"/>
<dbReference type="NCBIfam" id="TIGR00517">
    <property type="entry name" value="acyl_carrier"/>
    <property type="match status" value="1"/>
</dbReference>
<dbReference type="PROSITE" id="PS50075">
    <property type="entry name" value="CARRIER"/>
    <property type="match status" value="1"/>
</dbReference>
<comment type="PTM">
    <text evidence="9">4'-phosphopantetheine is transferred from CoA to a specific serine of apo-ACP by AcpS. This modification is essential for activity because fatty acids are bound in thioester linkage to the sulfhydryl of the prosthetic group.</text>
</comment>
<evidence type="ECO:0000259" key="12">
    <source>
        <dbReference type="PROSITE" id="PS50075"/>
    </source>
</evidence>
<keyword evidence="4 9" id="KW-0597">Phosphoprotein</keyword>
<dbReference type="NCBIfam" id="NF002151">
    <property type="entry name" value="PRK00982.1-5"/>
    <property type="match status" value="1"/>
</dbReference>
<keyword evidence="7 9" id="KW-0275">Fatty acid biosynthesis</keyword>
<dbReference type="PROSITE" id="PS00012">
    <property type="entry name" value="PHOSPHOPANTETHEINE"/>
    <property type="match status" value="1"/>
</dbReference>
<accession>A0ABM5NEH5</accession>
<evidence type="ECO:0000256" key="7">
    <source>
        <dbReference type="ARBA" id="ARBA00023160"/>
    </source>
</evidence>
<keyword evidence="5 9" id="KW-0276">Fatty acid metabolism</keyword>
<comment type="pathway">
    <text evidence="9 11">Lipid metabolism; fatty acid biosynthesis.</text>
</comment>
<dbReference type="RefSeq" id="WP_015452624.1">
    <property type="nucleotide sequence ID" value="NC_020549.1"/>
</dbReference>
<dbReference type="PANTHER" id="PTHR20863:SF76">
    <property type="entry name" value="CARRIER DOMAIN-CONTAINING PROTEIN"/>
    <property type="match status" value="1"/>
</dbReference>
<dbReference type="InterPro" id="IPR006162">
    <property type="entry name" value="Ppantetheine_attach_site"/>
</dbReference>
<evidence type="ECO:0000313" key="14">
    <source>
        <dbReference type="Proteomes" id="UP000011820"/>
    </source>
</evidence>
<dbReference type="InterPro" id="IPR003231">
    <property type="entry name" value="ACP"/>
</dbReference>
<reference evidence="13 14" key="1">
    <citation type="journal article" date="2013" name="Genome Announc.">
        <title>Complete Genome Sequence of a Chinese Strain of 'Candidatus Liberibacter asiaticus'.</title>
        <authorList>
            <person name="Lin H."/>
            <person name="Han C.S."/>
            <person name="Liu B."/>
            <person name="Lou B."/>
            <person name="Bai X."/>
            <person name="Deng C."/>
            <person name="Civerolo E.L."/>
            <person name="Gupta G."/>
        </authorList>
    </citation>
    <scope>NUCLEOTIDE SEQUENCE [LARGE SCALE GENOMIC DNA]</scope>
    <source>
        <strain evidence="14">gxpsy</strain>
    </source>
</reference>
<feature type="domain" description="Carrier" evidence="12">
    <location>
        <begin position="6"/>
        <end position="82"/>
    </location>
</feature>
<dbReference type="NCBIfam" id="NF002150">
    <property type="entry name" value="PRK00982.1-4"/>
    <property type="match status" value="1"/>
</dbReference>
<comment type="pathway">
    <text evidence="8">Glycolipid biosynthesis; KDO(2)-lipid A biosynthesis.</text>
</comment>
<keyword evidence="1 9" id="KW-0596">Phosphopantetheine</keyword>
<evidence type="ECO:0000256" key="5">
    <source>
        <dbReference type="ARBA" id="ARBA00022832"/>
    </source>
</evidence>
<sequence>MPNANDDVFEAVKEVILSQLTSVKEDQIVESARFIEELGADSLDVVELVMIFEEKFSLEIPEESANKILTVKDAVDFIRKAKQTN</sequence>
<keyword evidence="14" id="KW-1185">Reference proteome</keyword>
<dbReference type="SUPFAM" id="SSF47336">
    <property type="entry name" value="ACP-like"/>
    <property type="match status" value="1"/>
</dbReference>
<protein>
    <recommendedName>
        <fullName evidence="9 10">Acyl carrier protein</fullName>
        <shortName evidence="9">ACP</shortName>
    </recommendedName>
</protein>
<dbReference type="Pfam" id="PF00550">
    <property type="entry name" value="PP-binding"/>
    <property type="match status" value="1"/>
</dbReference>
<evidence type="ECO:0000256" key="6">
    <source>
        <dbReference type="ARBA" id="ARBA00023098"/>
    </source>
</evidence>
<evidence type="ECO:0000256" key="3">
    <source>
        <dbReference type="ARBA" id="ARBA00022516"/>
    </source>
</evidence>
<dbReference type="NCBIfam" id="NF002148">
    <property type="entry name" value="PRK00982.1-2"/>
    <property type="match status" value="1"/>
</dbReference>
<evidence type="ECO:0000256" key="8">
    <source>
        <dbReference type="ARBA" id="ARBA00024328"/>
    </source>
</evidence>
<dbReference type="Gene3D" id="1.10.1200.10">
    <property type="entry name" value="ACP-like"/>
    <property type="match status" value="1"/>
</dbReference>
<dbReference type="Proteomes" id="UP000011820">
    <property type="component" value="Chromosome"/>
</dbReference>
<evidence type="ECO:0000256" key="9">
    <source>
        <dbReference type="HAMAP-Rule" id="MF_01217"/>
    </source>
</evidence>
<dbReference type="EMBL" id="CP004005">
    <property type="protein sequence ID" value="AGH17027.1"/>
    <property type="molecule type" value="Genomic_DNA"/>
</dbReference>
<keyword evidence="3 9" id="KW-0444">Lipid biosynthesis</keyword>
<evidence type="ECO:0000256" key="2">
    <source>
        <dbReference type="ARBA" id="ARBA00022490"/>
    </source>
</evidence>
<dbReference type="InterPro" id="IPR009081">
    <property type="entry name" value="PP-bd_ACP"/>
</dbReference>
<evidence type="ECO:0000256" key="1">
    <source>
        <dbReference type="ARBA" id="ARBA00022450"/>
    </source>
</evidence>
<comment type="PTM">
    <text evidence="11">4'-phosphopantetheine is transferred from CoA to a specific serine of apo-ACP by acpS.</text>
</comment>
<evidence type="ECO:0000313" key="13">
    <source>
        <dbReference type="EMBL" id="AGH17027.1"/>
    </source>
</evidence>
<comment type="function">
    <text evidence="9 11">Carrier of the growing fatty acid chain in fatty acid biosynthesis.</text>
</comment>
<dbReference type="HAMAP" id="MF_01217">
    <property type="entry name" value="Acyl_carrier"/>
    <property type="match status" value="1"/>
</dbReference>
<gene>
    <name evidence="9" type="primary">acpP</name>
    <name evidence="13" type="ORF">WSI_03285</name>
</gene>
<keyword evidence="6 9" id="KW-0443">Lipid metabolism</keyword>
<name>A0ABM5NEH5_LIBAS</name>